<proteinExistence type="inferred from homology"/>
<keyword evidence="9" id="KW-0547">Nucleotide-binding</keyword>
<keyword evidence="7" id="KW-0548">Nucleotidyltransferase</keyword>
<dbReference type="PANTHER" id="PTHR12729:SF6">
    <property type="entry name" value="TRNA(HIS) GUANYLYLTRANSFERASE-RELATED"/>
    <property type="match status" value="1"/>
</dbReference>
<dbReference type="GeneID" id="5855071"/>
<dbReference type="InterPro" id="IPR025845">
    <property type="entry name" value="Thg1_C_dom"/>
</dbReference>
<evidence type="ECO:0000259" key="13">
    <source>
        <dbReference type="Pfam" id="PF04446"/>
    </source>
</evidence>
<dbReference type="Pfam" id="PF04446">
    <property type="entry name" value="Thg1"/>
    <property type="match status" value="1"/>
</dbReference>
<evidence type="ECO:0000256" key="2">
    <source>
        <dbReference type="ARBA" id="ARBA00010113"/>
    </source>
</evidence>
<keyword evidence="11" id="KW-0342">GTP-binding</keyword>
<comment type="caution">
    <text evidence="15">The sequence shown here is derived from an EMBL/GenBank/DDBJ whole genome shotgun (WGS) entry which is preliminary data.</text>
</comment>
<name>A8Q1B7_MALGO</name>
<dbReference type="GO" id="GO:0008193">
    <property type="term" value="F:tRNA guanylyltransferase activity"/>
    <property type="evidence" value="ECO:0007669"/>
    <property type="project" value="UniProtKB-EC"/>
</dbReference>
<dbReference type="GO" id="GO:0005525">
    <property type="term" value="F:GTP binding"/>
    <property type="evidence" value="ECO:0007669"/>
    <property type="project" value="UniProtKB-KW"/>
</dbReference>
<dbReference type="OMA" id="MELPDIM"/>
<evidence type="ECO:0000256" key="10">
    <source>
        <dbReference type="ARBA" id="ARBA00022842"/>
    </source>
</evidence>
<dbReference type="InterPro" id="IPR024956">
    <property type="entry name" value="tRNAHis_GuaTrfase_cat"/>
</dbReference>
<dbReference type="Proteomes" id="UP000008837">
    <property type="component" value="Unassembled WGS sequence"/>
</dbReference>
<gene>
    <name evidence="15" type="ORF">MGL_1763</name>
</gene>
<keyword evidence="10" id="KW-0460">Magnesium</keyword>
<feature type="domain" description="Thg1 C-terminal" evidence="14">
    <location>
        <begin position="80"/>
        <end position="162"/>
    </location>
</feature>
<evidence type="ECO:0000256" key="9">
    <source>
        <dbReference type="ARBA" id="ARBA00022741"/>
    </source>
</evidence>
<dbReference type="GO" id="GO:0000287">
    <property type="term" value="F:magnesium ion binding"/>
    <property type="evidence" value="ECO:0007669"/>
    <property type="project" value="InterPro"/>
</dbReference>
<keyword evidence="6" id="KW-0819">tRNA processing</keyword>
<feature type="domain" description="tRNAHis guanylyltransferase catalytic" evidence="13">
    <location>
        <begin position="1"/>
        <end position="77"/>
    </location>
</feature>
<dbReference type="InterPro" id="IPR038469">
    <property type="entry name" value="tRNAHis_GuaTrfase_Thg1_sf"/>
</dbReference>
<protein>
    <recommendedName>
        <fullName evidence="4">tRNA(His) guanylyltransferase</fullName>
        <ecNumber evidence="3">2.7.7.79</ecNumber>
    </recommendedName>
    <alternativeName>
        <fullName evidence="12">tRNA-histidine guanylyltransferase</fullName>
    </alternativeName>
</protein>
<organism evidence="15 16">
    <name type="scientific">Malassezia globosa (strain ATCC MYA-4612 / CBS 7966)</name>
    <name type="common">Dandruff-associated fungus</name>
    <dbReference type="NCBI Taxonomy" id="425265"/>
    <lineage>
        <taxon>Eukaryota</taxon>
        <taxon>Fungi</taxon>
        <taxon>Dikarya</taxon>
        <taxon>Basidiomycota</taxon>
        <taxon>Ustilaginomycotina</taxon>
        <taxon>Malasseziomycetes</taxon>
        <taxon>Malasseziales</taxon>
        <taxon>Malasseziaceae</taxon>
        <taxon>Malassezia</taxon>
    </lineage>
</organism>
<reference evidence="15 16" key="1">
    <citation type="journal article" date="2007" name="Proc. Natl. Acad. Sci. U.S.A.">
        <title>Dandruff-associated Malassezia genomes reveal convergent and divergent virulence traits shared with plant and human fungal pathogens.</title>
        <authorList>
            <person name="Xu J."/>
            <person name="Saunders C.W."/>
            <person name="Hu P."/>
            <person name="Grant R.A."/>
            <person name="Boekhout T."/>
            <person name="Kuramae E.E."/>
            <person name="Kronstad J.W."/>
            <person name="Deangelis Y.M."/>
            <person name="Reeder N.L."/>
            <person name="Johnstone K.R."/>
            <person name="Leland M."/>
            <person name="Fieno A.M."/>
            <person name="Begley W.M."/>
            <person name="Sun Y."/>
            <person name="Lacey M.P."/>
            <person name="Chaudhary T."/>
            <person name="Keough T."/>
            <person name="Chu L."/>
            <person name="Sears R."/>
            <person name="Yuan B."/>
            <person name="Dawson T.L.Jr."/>
        </authorList>
    </citation>
    <scope>NUCLEOTIDE SEQUENCE [LARGE SCALE GENOMIC DNA]</scope>
    <source>
        <strain evidence="16">ATCC MYA-4612 / CBS 7966</strain>
    </source>
</reference>
<dbReference type="EMBL" id="AAYY01000006">
    <property type="protein sequence ID" value="EDP43550.1"/>
    <property type="molecule type" value="Genomic_DNA"/>
</dbReference>
<dbReference type="FunCoup" id="A8Q1B7">
    <property type="interactions" value="307"/>
</dbReference>
<evidence type="ECO:0000259" key="14">
    <source>
        <dbReference type="Pfam" id="PF14413"/>
    </source>
</evidence>
<dbReference type="GO" id="GO:0006400">
    <property type="term" value="P:tRNA modification"/>
    <property type="evidence" value="ECO:0007669"/>
    <property type="project" value="InterPro"/>
</dbReference>
<evidence type="ECO:0000256" key="4">
    <source>
        <dbReference type="ARBA" id="ARBA00015443"/>
    </source>
</evidence>
<evidence type="ECO:0000256" key="1">
    <source>
        <dbReference type="ARBA" id="ARBA00001946"/>
    </source>
</evidence>
<keyword evidence="16" id="KW-1185">Reference proteome</keyword>
<dbReference type="PANTHER" id="PTHR12729">
    <property type="entry name" value="TRNA(HIS) GUANYLYLTRANSFERASE-RELATED"/>
    <property type="match status" value="1"/>
</dbReference>
<evidence type="ECO:0000256" key="7">
    <source>
        <dbReference type="ARBA" id="ARBA00022695"/>
    </source>
</evidence>
<evidence type="ECO:0000256" key="3">
    <source>
        <dbReference type="ARBA" id="ARBA00012511"/>
    </source>
</evidence>
<dbReference type="OrthoDB" id="62560at2759"/>
<dbReference type="EC" id="2.7.7.79" evidence="3"/>
<dbReference type="RefSeq" id="XP_001730764.1">
    <property type="nucleotide sequence ID" value="XM_001730712.1"/>
</dbReference>
<evidence type="ECO:0000313" key="16">
    <source>
        <dbReference type="Proteomes" id="UP000008837"/>
    </source>
</evidence>
<accession>A8Q1B7</accession>
<comment type="similarity">
    <text evidence="2">Belongs to the tRNA(His) guanylyltransferase family.</text>
</comment>
<dbReference type="InParanoid" id="A8Q1B7"/>
<dbReference type="VEuPathDB" id="FungiDB:MGL_1763"/>
<dbReference type="Gene3D" id="3.30.70.3000">
    <property type="match status" value="1"/>
</dbReference>
<dbReference type="AlphaFoldDB" id="A8Q1B7"/>
<dbReference type="STRING" id="425265.A8Q1B7"/>
<evidence type="ECO:0000256" key="11">
    <source>
        <dbReference type="ARBA" id="ARBA00023134"/>
    </source>
</evidence>
<dbReference type="InterPro" id="IPR007537">
    <property type="entry name" value="tRNAHis_GuaTrfase_Thg1"/>
</dbReference>
<keyword evidence="5" id="KW-0808">Transferase</keyword>
<sequence>MQEFKGHITLAFGESDEYRYMSFLIDKNSTLYNRRQSKLVTHIVSLFTSAYVFYWNTYMSTPLKEAPSFDGRLVVYPGEQEVRDYFSWRQADTHINNLYNTVFWALVLEGKKTEREAHNILKGTVSADKHEILFKEFGINYDKLPAFFRKGTTLVWAPVRDPNRTKPRTRLFTLHVDIIGDDFWRTSGESLAPVEARCEGESVDHFYEQAERHYGTGFGSNVLRF</sequence>
<dbReference type="Pfam" id="PF14413">
    <property type="entry name" value="Thg1C"/>
    <property type="match status" value="1"/>
</dbReference>
<keyword evidence="8" id="KW-0479">Metal-binding</keyword>
<evidence type="ECO:0000256" key="12">
    <source>
        <dbReference type="ARBA" id="ARBA00032480"/>
    </source>
</evidence>
<evidence type="ECO:0000313" key="15">
    <source>
        <dbReference type="EMBL" id="EDP43550.1"/>
    </source>
</evidence>
<evidence type="ECO:0000256" key="8">
    <source>
        <dbReference type="ARBA" id="ARBA00022723"/>
    </source>
</evidence>
<comment type="cofactor">
    <cofactor evidence="1">
        <name>Mg(2+)</name>
        <dbReference type="ChEBI" id="CHEBI:18420"/>
    </cofactor>
</comment>
<evidence type="ECO:0000256" key="6">
    <source>
        <dbReference type="ARBA" id="ARBA00022694"/>
    </source>
</evidence>
<dbReference type="KEGG" id="mgl:MGL_1763"/>
<evidence type="ECO:0000256" key="5">
    <source>
        <dbReference type="ARBA" id="ARBA00022679"/>
    </source>
</evidence>